<feature type="region of interest" description="Disordered" evidence="1">
    <location>
        <begin position="50"/>
        <end position="69"/>
    </location>
</feature>
<gene>
    <name evidence="2" type="ORF">GCM10010507_37080</name>
</gene>
<organism evidence="2 3">
    <name type="scientific">Streptomyces cinnamoneus</name>
    <name type="common">Streptoverticillium cinnamoneum</name>
    <dbReference type="NCBI Taxonomy" id="53446"/>
    <lineage>
        <taxon>Bacteria</taxon>
        <taxon>Bacillati</taxon>
        <taxon>Actinomycetota</taxon>
        <taxon>Actinomycetes</taxon>
        <taxon>Kitasatosporales</taxon>
        <taxon>Streptomycetaceae</taxon>
        <taxon>Streptomyces</taxon>
        <taxon>Streptomyces cinnamoneus group</taxon>
    </lineage>
</organism>
<protein>
    <submittedName>
        <fullName evidence="2">Uncharacterized protein</fullName>
    </submittedName>
</protein>
<proteinExistence type="predicted"/>
<dbReference type="Proteomes" id="UP000646244">
    <property type="component" value="Unassembled WGS sequence"/>
</dbReference>
<dbReference type="EMBL" id="BMVB01000011">
    <property type="protein sequence ID" value="GHC56964.1"/>
    <property type="molecule type" value="Genomic_DNA"/>
</dbReference>
<evidence type="ECO:0000256" key="1">
    <source>
        <dbReference type="SAM" id="MobiDB-lite"/>
    </source>
</evidence>
<reference evidence="2" key="1">
    <citation type="journal article" date="2014" name="Int. J. Syst. Evol. Microbiol.">
        <title>Complete genome sequence of Corynebacterium casei LMG S-19264T (=DSM 44701T), isolated from a smear-ripened cheese.</title>
        <authorList>
            <consortium name="US DOE Joint Genome Institute (JGI-PGF)"/>
            <person name="Walter F."/>
            <person name="Albersmeier A."/>
            <person name="Kalinowski J."/>
            <person name="Ruckert C."/>
        </authorList>
    </citation>
    <scope>NUCLEOTIDE SEQUENCE</scope>
    <source>
        <strain evidence="2">JCM 4633</strain>
    </source>
</reference>
<accession>A0A918TPY2</accession>
<reference evidence="2" key="2">
    <citation type="submission" date="2020-09" db="EMBL/GenBank/DDBJ databases">
        <authorList>
            <person name="Sun Q."/>
            <person name="Ohkuma M."/>
        </authorList>
    </citation>
    <scope>NUCLEOTIDE SEQUENCE</scope>
    <source>
        <strain evidence="2">JCM 4633</strain>
    </source>
</reference>
<feature type="compositionally biased region" description="Low complexity" evidence="1">
    <location>
        <begin position="1"/>
        <end position="21"/>
    </location>
</feature>
<name>A0A918TPY2_STRCJ</name>
<sequence length="69" mass="7307">MPGGRQRQAQPRRPEGAQAPQGQGESHRTRLAGQTGDTVDRVTSGDVVRCVIRGDKSGKKGISPRGEPS</sequence>
<comment type="caution">
    <text evidence="2">The sequence shown here is derived from an EMBL/GenBank/DDBJ whole genome shotgun (WGS) entry which is preliminary data.</text>
</comment>
<evidence type="ECO:0000313" key="3">
    <source>
        <dbReference type="Proteomes" id="UP000646244"/>
    </source>
</evidence>
<feature type="region of interest" description="Disordered" evidence="1">
    <location>
        <begin position="1"/>
        <end position="44"/>
    </location>
</feature>
<evidence type="ECO:0000313" key="2">
    <source>
        <dbReference type="EMBL" id="GHC56964.1"/>
    </source>
</evidence>
<dbReference type="AlphaFoldDB" id="A0A918TPY2"/>